<dbReference type="InterPro" id="IPR051815">
    <property type="entry name" value="Molybdate_resp_trans_reg"/>
</dbReference>
<dbReference type="AlphaFoldDB" id="A0AAU9EEI6"/>
<dbReference type="SUPFAM" id="SSF46785">
    <property type="entry name" value="Winged helix' DNA-binding domain"/>
    <property type="match status" value="1"/>
</dbReference>
<gene>
    <name evidence="1" type="ORF">HLPR_21850</name>
</gene>
<name>A0AAU9EEI6_9FIRM</name>
<dbReference type="EMBL" id="AP028654">
    <property type="protein sequence ID" value="BEP29854.1"/>
    <property type="molecule type" value="Genomic_DNA"/>
</dbReference>
<proteinExistence type="predicted"/>
<protein>
    <submittedName>
        <fullName evidence="1">Uncharacterized protein</fullName>
    </submittedName>
</protein>
<dbReference type="PANTHER" id="PTHR30432:SF1">
    <property type="entry name" value="DNA-BINDING TRANSCRIPTIONAL DUAL REGULATOR MODE"/>
    <property type="match status" value="1"/>
</dbReference>
<evidence type="ECO:0000313" key="2">
    <source>
        <dbReference type="Proteomes" id="UP001321786"/>
    </source>
</evidence>
<dbReference type="RefSeq" id="WP_338535465.1">
    <property type="nucleotide sequence ID" value="NZ_AP028654.1"/>
</dbReference>
<dbReference type="PANTHER" id="PTHR30432">
    <property type="entry name" value="TRANSCRIPTIONAL REGULATOR MODE"/>
    <property type="match status" value="1"/>
</dbReference>
<sequence length="109" mass="12377">MNYEYKIWIIENNIKVFGIGPMMLLAKTKEFGSLRKASNDMNMSYTKALKIVKNIESNLNIKILKRSSGGLGGGGSHLTVEAENLIEKFEKFNSEVEKAINQIYIKNFE</sequence>
<dbReference type="KEGG" id="hprf:HLPR_21850"/>
<organism evidence="1 2">
    <name type="scientific">Helicovermis profundi</name>
    <dbReference type="NCBI Taxonomy" id="3065157"/>
    <lineage>
        <taxon>Bacteria</taxon>
        <taxon>Bacillati</taxon>
        <taxon>Bacillota</taxon>
        <taxon>Clostridia</taxon>
        <taxon>Helicovermis</taxon>
    </lineage>
</organism>
<dbReference type="InterPro" id="IPR036390">
    <property type="entry name" value="WH_DNA-bd_sf"/>
</dbReference>
<keyword evidence="2" id="KW-1185">Reference proteome</keyword>
<reference evidence="1 2" key="1">
    <citation type="submission" date="2023-08" db="EMBL/GenBank/DDBJ databases">
        <title>Helicovermis profunda gen. nov., sp. nov., a novel mesophilic, fermentative bacterium within the Bacillota from a deep-sea hydrothermal vent chimney.</title>
        <authorList>
            <person name="Miyazaki U."/>
            <person name="Mizutani D."/>
            <person name="Hashimoto Y."/>
            <person name="Tame A."/>
            <person name="Sawayama S."/>
            <person name="Miyazaki J."/>
            <person name="Takai K."/>
            <person name="Nakagawa S."/>
        </authorList>
    </citation>
    <scope>NUCLEOTIDE SEQUENCE [LARGE SCALE GENOMIC DNA]</scope>
    <source>
        <strain evidence="1 2">S502</strain>
    </source>
</reference>
<dbReference type="Proteomes" id="UP001321786">
    <property type="component" value="Chromosome"/>
</dbReference>
<dbReference type="Gene3D" id="1.10.10.10">
    <property type="entry name" value="Winged helix-like DNA-binding domain superfamily/Winged helix DNA-binding domain"/>
    <property type="match status" value="1"/>
</dbReference>
<accession>A0AAU9EEI6</accession>
<dbReference type="InterPro" id="IPR036388">
    <property type="entry name" value="WH-like_DNA-bd_sf"/>
</dbReference>
<evidence type="ECO:0000313" key="1">
    <source>
        <dbReference type="EMBL" id="BEP29854.1"/>
    </source>
</evidence>